<evidence type="ECO:0000313" key="12">
    <source>
        <dbReference type="Proteomes" id="UP000694388"/>
    </source>
</evidence>
<dbReference type="GO" id="GO:0003724">
    <property type="term" value="F:RNA helicase activity"/>
    <property type="evidence" value="ECO:0007669"/>
    <property type="project" value="UniProtKB-EC"/>
</dbReference>
<sequence>MDMMVSELRKFESLQFDLSKQDPLDEDFDLLHVGADGDFEVMLKSSQSNDVVQGARQPLATLPLGLPPFAADPSHEAESRFLLSPQRLSLHHFERLQSFIPREINPELLFECDVCTVPTLLAVDRNPTTGELLGFHETWAPDVGKTAKNSLSFQRKPGPPGEALRGNATNYPFWPGGMDEPSLETMKAKGNAEEEVDFEQDLLTVAPGMKAGMNFTKPAVTGGVVGVLSLANLQDYFDDFDSWEEERAQMNEAVDAGKTSSALPSPALVSGLEELQTEVLETAQAQTKEQEAMPSVGMVTPSVGEVKGDATSIEGPPEQWAIPVDTSAPVADFHQRVPKPAFTWPFELDSFQKQAILHLENHESVFVAAHTSAGKTVVAEYAVALSRRHMTRVVYTSPIKALSNQKFRDFKETFGDVGLLTGDVQLHPEATCLIMTTEILRSMLYNGSDVIRDLEWVVFDEVHYINDAERGVVWEEVLIMLPDHVSFILLSATVPNTLEFADWVGRTKRKKIYVISTQKRPIPLEHHLYTGNSMKTQNELFQLLDASGNFLTKGYYAAIEAKKERMSKHAQTFGARQPQAFGGPKQDKNVWLALIDMLRKHDQLPVVAFTLSRGRCDDSASTLTTLDLTSTQDKHKIRCFLNRCLSRLKGSDGKLPQVLVLSELLSRGIGVHHSGILPILKECVEMLFAHGLVKLLFATETFAMGVNMPARTVVFDSIRKHDGTTFRDLLPGEYVQMAGRAGRRGLDRTGTVIILCKNAVPEMSDLHKMMLGKPTKLESRFRLTYSMILNLLRVESLRVEDMMRRSFSEFHFRRDAKVKERRVAHLVSQLSSAPAPDTSGLLSDLPEYHAAITEYRSLHARFQHTIVDSAASAKVLSSGRVLIVVTPHHPCAPAVILQAVSESSRAKAFMVLALCDTELREKESASNSHAEYVPPKLDELLGTVVFVPEGPCGHIVVKVKPEDIVMIVNHTIKISSERILDDWNKRQIPRFRQDPPGPSTVAVMQELLRLAEGGIKCFVPLNSIKTFQLKDVVAMEMALRLRSLTDTLPGFSCLHSPKLNTQFSRLACRSDLQTEINSLRFLLSDRSLQLLPDYQQRLQVLRTLGYVDESGAVQLKGRVACELTNHELLLTELLFDGTLGPLSPAEAAALLSCFVFTQKTSVEPKLGANLNKVMGHVSGRYLTQWLPLRQTR</sequence>
<dbReference type="GO" id="GO:0055087">
    <property type="term" value="C:Ski complex"/>
    <property type="evidence" value="ECO:0007669"/>
    <property type="project" value="TreeGrafter"/>
</dbReference>
<dbReference type="Ensembl" id="ENSEBUT00000022808.1">
    <property type="protein sequence ID" value="ENSEBUP00000022232.1"/>
    <property type="gene ID" value="ENSEBUG00000013680.1"/>
</dbReference>
<dbReference type="Pfam" id="PF00271">
    <property type="entry name" value="Helicase_C"/>
    <property type="match status" value="1"/>
</dbReference>
<dbReference type="SUPFAM" id="SSF52540">
    <property type="entry name" value="P-loop containing nucleoside triphosphate hydrolases"/>
    <property type="match status" value="1"/>
</dbReference>
<protein>
    <submittedName>
        <fullName evidence="11">SKI2 subunit of superkiller complex</fullName>
    </submittedName>
</protein>
<evidence type="ECO:0000256" key="8">
    <source>
        <dbReference type="ARBA" id="ARBA00047984"/>
    </source>
</evidence>
<dbReference type="CDD" id="cd18795">
    <property type="entry name" value="SF2_C_Ski2"/>
    <property type="match status" value="1"/>
</dbReference>
<dbReference type="PROSITE" id="PS51194">
    <property type="entry name" value="HELICASE_CTER"/>
    <property type="match status" value="1"/>
</dbReference>
<evidence type="ECO:0000259" key="9">
    <source>
        <dbReference type="PROSITE" id="PS51192"/>
    </source>
</evidence>
<name>A0A8C4R0B4_EPTBU</name>
<dbReference type="InterPro" id="IPR048392">
    <property type="entry name" value="MTR4-like_stalk"/>
</dbReference>
<evidence type="ECO:0000256" key="1">
    <source>
        <dbReference type="ARBA" id="ARBA00004496"/>
    </source>
</evidence>
<dbReference type="Gene3D" id="3.40.50.300">
    <property type="entry name" value="P-loop containing nucleotide triphosphate hydrolases"/>
    <property type="match status" value="2"/>
</dbReference>
<evidence type="ECO:0000313" key="11">
    <source>
        <dbReference type="Ensembl" id="ENSEBUP00000022232.1"/>
    </source>
</evidence>
<dbReference type="InterPro" id="IPR027417">
    <property type="entry name" value="P-loop_NTPase"/>
</dbReference>
<evidence type="ECO:0000256" key="3">
    <source>
        <dbReference type="ARBA" id="ARBA00022741"/>
    </source>
</evidence>
<dbReference type="PROSITE" id="PS51192">
    <property type="entry name" value="HELICASE_ATP_BIND_1"/>
    <property type="match status" value="1"/>
</dbReference>
<evidence type="ECO:0000256" key="5">
    <source>
        <dbReference type="ARBA" id="ARBA00022806"/>
    </source>
</evidence>
<keyword evidence="12" id="KW-1185">Reference proteome</keyword>
<dbReference type="FunFam" id="3.40.50.300:FF:000447">
    <property type="entry name" value="helicase SKI2W isoform X2"/>
    <property type="match status" value="1"/>
</dbReference>
<dbReference type="SMART" id="SM01142">
    <property type="entry name" value="DSHCT"/>
    <property type="match status" value="1"/>
</dbReference>
<comment type="catalytic activity">
    <reaction evidence="8">
        <text>ATP + H2O = ADP + phosphate + H(+)</text>
        <dbReference type="Rhea" id="RHEA:13065"/>
        <dbReference type="ChEBI" id="CHEBI:15377"/>
        <dbReference type="ChEBI" id="CHEBI:15378"/>
        <dbReference type="ChEBI" id="CHEBI:30616"/>
        <dbReference type="ChEBI" id="CHEBI:43474"/>
        <dbReference type="ChEBI" id="CHEBI:456216"/>
        <dbReference type="EC" id="3.6.4.13"/>
    </reaction>
</comment>
<dbReference type="InterPro" id="IPR025696">
    <property type="entry name" value="Beta-barrel_MTR4"/>
</dbReference>
<dbReference type="PANTHER" id="PTHR12131:SF1">
    <property type="entry name" value="ATP-DEPENDENT RNA HELICASE SUPV3L1, MITOCHONDRIAL-RELATED"/>
    <property type="match status" value="1"/>
</dbReference>
<dbReference type="GO" id="GO:0003723">
    <property type="term" value="F:RNA binding"/>
    <property type="evidence" value="ECO:0007669"/>
    <property type="project" value="UniProtKB-KW"/>
</dbReference>
<organism evidence="11 12">
    <name type="scientific">Eptatretus burgeri</name>
    <name type="common">Inshore hagfish</name>
    <dbReference type="NCBI Taxonomy" id="7764"/>
    <lineage>
        <taxon>Eukaryota</taxon>
        <taxon>Metazoa</taxon>
        <taxon>Chordata</taxon>
        <taxon>Craniata</taxon>
        <taxon>Vertebrata</taxon>
        <taxon>Cyclostomata</taxon>
        <taxon>Myxini</taxon>
        <taxon>Myxiniformes</taxon>
        <taxon>Myxinidae</taxon>
        <taxon>Eptatretinae</taxon>
        <taxon>Eptatretus</taxon>
    </lineage>
</organism>
<dbReference type="FunFam" id="3.40.50.300:FF:000354">
    <property type="entry name" value="ATP-dependent RNA helicase SKI2"/>
    <property type="match status" value="1"/>
</dbReference>
<dbReference type="GO" id="GO:0070478">
    <property type="term" value="P:nuclear-transcribed mRNA catabolic process, 3'-5' exonucleolytic nonsense-mediated decay"/>
    <property type="evidence" value="ECO:0007669"/>
    <property type="project" value="TreeGrafter"/>
</dbReference>
<dbReference type="Proteomes" id="UP000694388">
    <property type="component" value="Unplaced"/>
</dbReference>
<dbReference type="CDD" id="cd18027">
    <property type="entry name" value="DEXHc_SKIV2L"/>
    <property type="match status" value="1"/>
</dbReference>
<dbReference type="OMA" id="WERSQTH"/>
<dbReference type="GeneTree" id="ENSGT00940000158255"/>
<feature type="domain" description="Helicase C-terminal" evidence="10">
    <location>
        <begin position="627"/>
        <end position="792"/>
    </location>
</feature>
<evidence type="ECO:0000256" key="2">
    <source>
        <dbReference type="ARBA" id="ARBA00022490"/>
    </source>
</evidence>
<proteinExistence type="predicted"/>
<evidence type="ECO:0000259" key="10">
    <source>
        <dbReference type="PROSITE" id="PS51194"/>
    </source>
</evidence>
<keyword evidence="7" id="KW-0694">RNA-binding</keyword>
<dbReference type="InterPro" id="IPR011545">
    <property type="entry name" value="DEAD/DEAH_box_helicase_dom"/>
</dbReference>
<keyword evidence="4" id="KW-0378">Hydrolase</keyword>
<dbReference type="AlphaFoldDB" id="A0A8C4R0B4"/>
<comment type="subcellular location">
    <subcellularLocation>
        <location evidence="1">Cytoplasm</location>
    </subcellularLocation>
</comment>
<dbReference type="Pfam" id="PF21408">
    <property type="entry name" value="MTR4-like_stalk"/>
    <property type="match status" value="1"/>
</dbReference>
<dbReference type="PIRSF" id="PIRSF005198">
    <property type="entry name" value="Antiviral_helicase_SKI2"/>
    <property type="match status" value="1"/>
</dbReference>
<dbReference type="GO" id="GO:0016787">
    <property type="term" value="F:hydrolase activity"/>
    <property type="evidence" value="ECO:0007669"/>
    <property type="project" value="UniProtKB-KW"/>
</dbReference>
<evidence type="ECO:0000256" key="6">
    <source>
        <dbReference type="ARBA" id="ARBA00022840"/>
    </source>
</evidence>
<evidence type="ECO:0000256" key="4">
    <source>
        <dbReference type="ARBA" id="ARBA00022801"/>
    </source>
</evidence>
<dbReference type="InterPro" id="IPR012961">
    <property type="entry name" value="Ski2/MTR4_C"/>
</dbReference>
<dbReference type="Pfam" id="PF00270">
    <property type="entry name" value="DEAD"/>
    <property type="match status" value="1"/>
</dbReference>
<keyword evidence="6" id="KW-0067">ATP-binding</keyword>
<dbReference type="GO" id="GO:0005524">
    <property type="term" value="F:ATP binding"/>
    <property type="evidence" value="ECO:0007669"/>
    <property type="project" value="UniProtKB-KW"/>
</dbReference>
<keyword evidence="5" id="KW-0347">Helicase</keyword>
<keyword evidence="2" id="KW-0963">Cytoplasm</keyword>
<dbReference type="Gene3D" id="1.10.3380.30">
    <property type="match status" value="2"/>
</dbReference>
<dbReference type="InterPro" id="IPR050699">
    <property type="entry name" value="RNA-DNA_Helicase"/>
</dbReference>
<dbReference type="InterPro" id="IPR040801">
    <property type="entry name" value="Ski2_N"/>
</dbReference>
<dbReference type="PANTHER" id="PTHR12131">
    <property type="entry name" value="ATP-DEPENDENT RNA AND DNA HELICASE"/>
    <property type="match status" value="1"/>
</dbReference>
<dbReference type="SMART" id="SM00487">
    <property type="entry name" value="DEXDc"/>
    <property type="match status" value="1"/>
</dbReference>
<dbReference type="SMART" id="SM00490">
    <property type="entry name" value="HELICc"/>
    <property type="match status" value="1"/>
</dbReference>
<dbReference type="InterPro" id="IPR001650">
    <property type="entry name" value="Helicase_C-like"/>
</dbReference>
<dbReference type="Pfam" id="PF17911">
    <property type="entry name" value="Ski2_N"/>
    <property type="match status" value="1"/>
</dbReference>
<keyword evidence="3" id="KW-0547">Nucleotide-binding</keyword>
<reference evidence="11" key="2">
    <citation type="submission" date="2025-09" db="UniProtKB">
        <authorList>
            <consortium name="Ensembl"/>
        </authorList>
    </citation>
    <scope>IDENTIFICATION</scope>
</reference>
<feature type="domain" description="Helicase ATP-binding" evidence="9">
    <location>
        <begin position="356"/>
        <end position="512"/>
    </location>
</feature>
<dbReference type="Pfam" id="PF08148">
    <property type="entry name" value="DSHCT"/>
    <property type="match status" value="1"/>
</dbReference>
<dbReference type="InterPro" id="IPR016438">
    <property type="entry name" value="SKI2-like"/>
</dbReference>
<dbReference type="InterPro" id="IPR014001">
    <property type="entry name" value="Helicase_ATP-bd"/>
</dbReference>
<dbReference type="Pfam" id="PF13234">
    <property type="entry name" value="MTR4_beta-barrel"/>
    <property type="match status" value="1"/>
</dbReference>
<accession>A0A8C4R0B4</accession>
<evidence type="ECO:0000256" key="7">
    <source>
        <dbReference type="ARBA" id="ARBA00022884"/>
    </source>
</evidence>
<reference evidence="11" key="1">
    <citation type="submission" date="2025-08" db="UniProtKB">
        <authorList>
            <consortium name="Ensembl"/>
        </authorList>
    </citation>
    <scope>IDENTIFICATION</scope>
</reference>